<dbReference type="InterPro" id="IPR054564">
    <property type="entry name" value="Gp18_domIII_N"/>
</dbReference>
<evidence type="ECO:0000259" key="3">
    <source>
        <dbReference type="Pfam" id="PF17482"/>
    </source>
</evidence>
<comment type="caution">
    <text evidence="5">The sequence shown here is derived from an EMBL/GenBank/DDBJ whole genome shotgun (WGS) entry which is preliminary data.</text>
</comment>
<dbReference type="PANTHER" id="PTHR35861:SF1">
    <property type="entry name" value="PHAGE TAIL SHEATH PROTEIN"/>
    <property type="match status" value="1"/>
</dbReference>
<dbReference type="Pfam" id="PF04984">
    <property type="entry name" value="Phage_sheath_1"/>
    <property type="match status" value="1"/>
</dbReference>
<dbReference type="Pfam" id="PF17482">
    <property type="entry name" value="Phage_sheath_1C"/>
    <property type="match status" value="1"/>
</dbReference>
<dbReference type="Proteomes" id="UP000003221">
    <property type="component" value="Unassembled WGS sequence"/>
</dbReference>
<dbReference type="InterPro" id="IPR020287">
    <property type="entry name" value="Tail_sheath_C"/>
</dbReference>
<evidence type="ECO:0000259" key="4">
    <source>
        <dbReference type="Pfam" id="PF22671"/>
    </source>
</evidence>
<accession>G5Q6G9</accession>
<comment type="similarity">
    <text evidence="1">Belongs to the myoviridae tail sheath protein family.</text>
</comment>
<dbReference type="InterPro" id="IPR035089">
    <property type="entry name" value="Phage_sheath_subtilisin"/>
</dbReference>
<proteinExistence type="inferred from homology"/>
<dbReference type="AlphaFoldDB" id="G5Q6G9"/>
<dbReference type="PANTHER" id="PTHR35861">
    <property type="match status" value="1"/>
</dbReference>
<feature type="domain" description="Tail sheath protein Gp18-like" evidence="4">
    <location>
        <begin position="27"/>
        <end position="87"/>
    </location>
</feature>
<evidence type="ECO:0000259" key="2">
    <source>
        <dbReference type="Pfam" id="PF04984"/>
    </source>
</evidence>
<dbReference type="Pfam" id="PF22671">
    <property type="entry name" value="Gp18_domIII_N"/>
    <property type="match status" value="1"/>
</dbReference>
<protein>
    <submittedName>
        <fullName evidence="5">Major tail sheath protein</fullName>
    </submittedName>
</protein>
<dbReference type="EMBL" id="AFCS01000901">
    <property type="protein sequence ID" value="EHC76141.1"/>
    <property type="molecule type" value="Genomic_DNA"/>
</dbReference>
<evidence type="ECO:0000256" key="1">
    <source>
        <dbReference type="ARBA" id="ARBA00008005"/>
    </source>
</evidence>
<evidence type="ECO:0000313" key="6">
    <source>
        <dbReference type="Proteomes" id="UP000003221"/>
    </source>
</evidence>
<dbReference type="InterPro" id="IPR052042">
    <property type="entry name" value="Tail_sheath_structural"/>
</dbReference>
<organism evidence="5 6">
    <name type="scientific">Salmonella enterica subsp. enterica serovar Montevideo str. S5-403</name>
    <dbReference type="NCBI Taxonomy" id="913242"/>
    <lineage>
        <taxon>Bacteria</taxon>
        <taxon>Pseudomonadati</taxon>
        <taxon>Pseudomonadota</taxon>
        <taxon>Gammaproteobacteria</taxon>
        <taxon>Enterobacterales</taxon>
        <taxon>Enterobacteriaceae</taxon>
        <taxon>Salmonella</taxon>
    </lineage>
</organism>
<feature type="domain" description="Tail sheath protein C-terminal" evidence="3">
    <location>
        <begin position="275"/>
        <end position="393"/>
    </location>
</feature>
<evidence type="ECO:0000313" key="5">
    <source>
        <dbReference type="EMBL" id="EHC76141.1"/>
    </source>
</evidence>
<feature type="domain" description="Tail sheath protein subtilisin-like" evidence="2">
    <location>
        <begin position="108"/>
        <end position="273"/>
    </location>
</feature>
<sequence>MAQDYHHGVRVVEINEGTRPITTVSTAIVGMVCTGDDADASVFPLNKPVLLTDVLTASGKAGESGTLARSLDAIADQAKPVTVVVRVAQGETEAETTSNIIGGVTSDGKKTGMKALLSAQSQLGVKPRILGVPGHDTQAVATELLGVAQSLRGFAYLAANGCKTVEEAIAYRENFSQREGMLIWPDFINFDTVLKADATAYASARALGLRAKIDEQIGWHKTLSNVGVNGVTGISADVFWDLQDPATDAGLLNKNDVTTLIRKDGFRFWGSRCLSDDPLFAFENYTRTAQVLADTMAEAHMWAVDGVLNPSLARDIILPLVAGPRHYTSRDIIEGLRAKMRSLVNQGYLIGGDCWLDESVNDKDTLKAGKLTIDYDYTPVPPLENLMLRQRITDRYLVDFASRVAA</sequence>
<dbReference type="PATRIC" id="fig|913242.3.peg.3316"/>
<name>G5Q6G9_SALMO</name>
<reference evidence="5 6" key="1">
    <citation type="journal article" date="2011" name="BMC Genomics">
        <title>Genome sequencing reveals diversification of virulence factor content and possible host adaptation in distinct subpopulations of Salmonella enterica.</title>
        <authorList>
            <person name="den Bakker H.C."/>
            <person name="Moreno Switt A.I."/>
            <person name="Govoni G."/>
            <person name="Cummings C.A."/>
            <person name="Ranieri M.L."/>
            <person name="Degoricija L."/>
            <person name="Hoelzer K."/>
            <person name="Rodriguez-Rivera L.D."/>
            <person name="Brown S."/>
            <person name="Bolchacova E."/>
            <person name="Furtado M.R."/>
            <person name="Wiedmann M."/>
        </authorList>
    </citation>
    <scope>NUCLEOTIDE SEQUENCE [LARGE SCALE GENOMIC DNA]</scope>
    <source>
        <strain evidence="5 6">S5-403</strain>
    </source>
</reference>
<gene>
    <name evidence="5" type="ORF">LTSEMON_3853</name>
</gene>